<protein>
    <submittedName>
        <fullName evidence="1">Uncharacterized protein</fullName>
    </submittedName>
</protein>
<proteinExistence type="predicted"/>
<gene>
    <name evidence="1" type="ORF">PROH_00025</name>
</gene>
<dbReference type="STRING" id="317619.GCA_000332315_03145"/>
<dbReference type="AlphaFoldDB" id="A0A0M2PXJ6"/>
<accession>A0A0M2PXJ6</accession>
<organism evidence="1 2">
    <name type="scientific">Prochlorothrix hollandica PCC 9006 = CALU 1027</name>
    <dbReference type="NCBI Taxonomy" id="317619"/>
    <lineage>
        <taxon>Bacteria</taxon>
        <taxon>Bacillati</taxon>
        <taxon>Cyanobacteriota</taxon>
        <taxon>Cyanophyceae</taxon>
        <taxon>Prochlorotrichales</taxon>
        <taxon>Prochlorotrichaceae</taxon>
        <taxon>Prochlorothrix</taxon>
    </lineage>
</organism>
<reference evidence="1" key="1">
    <citation type="submission" date="2012-04" db="EMBL/GenBank/DDBJ databases">
        <authorList>
            <person name="Borisov I.G."/>
            <person name="Ivanikova N.V."/>
            <person name="Pinevich A.V."/>
        </authorList>
    </citation>
    <scope>NUCLEOTIDE SEQUENCE</scope>
    <source>
        <strain evidence="1">CALU 1027</strain>
    </source>
</reference>
<evidence type="ECO:0000313" key="2">
    <source>
        <dbReference type="Proteomes" id="UP000034681"/>
    </source>
</evidence>
<keyword evidence="2" id="KW-1185">Reference proteome</keyword>
<sequence length="85" mass="9296">MVILVSAFRLVTGASPFGNLFFIPRAIEAADYLDNGDRVQRCQLLGLQDLKTESPVVQANIAAYLNGRILTGSVRWGTIGAERCR</sequence>
<evidence type="ECO:0000313" key="1">
    <source>
        <dbReference type="EMBL" id="KKJ00885.1"/>
    </source>
</evidence>
<dbReference type="Gene3D" id="3.20.20.80">
    <property type="entry name" value="Glycosidases"/>
    <property type="match status" value="1"/>
</dbReference>
<name>A0A0M2PXJ6_PROHO</name>
<dbReference type="EMBL" id="AJTX02000002">
    <property type="protein sequence ID" value="KKJ00885.1"/>
    <property type="molecule type" value="Genomic_DNA"/>
</dbReference>
<comment type="caution">
    <text evidence="1">The sequence shown here is derived from an EMBL/GenBank/DDBJ whole genome shotgun (WGS) entry which is preliminary data.</text>
</comment>
<dbReference type="Proteomes" id="UP000034681">
    <property type="component" value="Unassembled WGS sequence"/>
</dbReference>